<protein>
    <recommendedName>
        <fullName evidence="6">Reverse transcriptase</fullName>
    </recommendedName>
</protein>
<feature type="compositionally biased region" description="Basic and acidic residues" evidence="1">
    <location>
        <begin position="221"/>
        <end position="233"/>
    </location>
</feature>
<dbReference type="InterPro" id="IPR005135">
    <property type="entry name" value="Endo/exonuclease/phosphatase"/>
</dbReference>
<dbReference type="Gene3D" id="3.60.10.10">
    <property type="entry name" value="Endonuclease/exonuclease/phosphatase"/>
    <property type="match status" value="1"/>
</dbReference>
<dbReference type="InterPro" id="IPR043502">
    <property type="entry name" value="DNA/RNA_pol_sf"/>
</dbReference>
<feature type="compositionally biased region" description="Low complexity" evidence="1">
    <location>
        <begin position="279"/>
        <end position="292"/>
    </location>
</feature>
<reference evidence="4 5" key="1">
    <citation type="journal article" date="2016" name="BMC Genomics">
        <title>Comparative genomic and transcriptomic analyses of the Fuzhuan brick tea-fermentation fungus Aspergillus cristatus.</title>
        <authorList>
            <person name="Ge Y."/>
            <person name="Wang Y."/>
            <person name="Liu Y."/>
            <person name="Tan Y."/>
            <person name="Ren X."/>
            <person name="Zhang X."/>
            <person name="Hyde K.D."/>
            <person name="Liu Y."/>
            <person name="Liu Z."/>
        </authorList>
    </citation>
    <scope>NUCLEOTIDE SEQUENCE [LARGE SCALE GENOMIC DNA]</scope>
    <source>
        <strain evidence="4 5">GZAAS20.1005</strain>
    </source>
</reference>
<dbReference type="PROSITE" id="PS50878">
    <property type="entry name" value="RT_POL"/>
    <property type="match status" value="1"/>
</dbReference>
<dbReference type="Gene3D" id="3.30.420.10">
    <property type="entry name" value="Ribonuclease H-like superfamily/Ribonuclease H"/>
    <property type="match status" value="1"/>
</dbReference>
<dbReference type="GO" id="GO:0003676">
    <property type="term" value="F:nucleic acid binding"/>
    <property type="evidence" value="ECO:0007669"/>
    <property type="project" value="InterPro"/>
</dbReference>
<dbReference type="GO" id="GO:0004523">
    <property type="term" value="F:RNA-DNA hybrid ribonuclease activity"/>
    <property type="evidence" value="ECO:0007669"/>
    <property type="project" value="InterPro"/>
</dbReference>
<evidence type="ECO:0000256" key="1">
    <source>
        <dbReference type="SAM" id="MobiDB-lite"/>
    </source>
</evidence>
<feature type="region of interest" description="Disordered" evidence="1">
    <location>
        <begin position="160"/>
        <end position="303"/>
    </location>
</feature>
<dbReference type="SUPFAM" id="SSF56219">
    <property type="entry name" value="DNase I-like"/>
    <property type="match status" value="1"/>
</dbReference>
<feature type="region of interest" description="Disordered" evidence="1">
    <location>
        <begin position="593"/>
        <end position="654"/>
    </location>
</feature>
<feature type="compositionally biased region" description="Low complexity" evidence="1">
    <location>
        <begin position="73"/>
        <end position="90"/>
    </location>
</feature>
<feature type="compositionally biased region" description="Pro residues" evidence="1">
    <location>
        <begin position="601"/>
        <end position="611"/>
    </location>
</feature>
<dbReference type="VEuPathDB" id="FungiDB:SI65_05395"/>
<sequence length="1962" mass="216523">MEPPDPSGGGEIHASTPPGAARDLPLGHPQQDETALPARNQCRETEHDDANQKSQQKEAPQAQGLVVCTPREGATTRARARQAQGKTAQASQQSARKWTHAVSKDLEAGLEERMRSTFQKYEAQLEHLAQAFYDQQAVVTVQHTQLEQAWVEIRALQEEIRQSQGPNEASQAQNPEEEQPRAQSPSPGGEGPQTQSPREEEPQTQRPQNEAHRAKGPGGKEAQREPPQAREPRQQQTQGPKQVQAQEAHITPTPKQPTYATVAAPPQLQKSQGWTTVTPKQAPKSPKAAAIPELKPAKKTDKDARRIIFRRTGDPKAPRAQREDLILTLNRALARASLPDFIRIVDAGYTSNGAISALLERGALGAMIVPQHQNTLLAAACRADPTVTMVELPEQWYRIKVHGVATRRYLSLGLGLAREEIELGSPVRLKQDPIWLSAPTKVERDGRTTAPIVAAVGSQEEARGLIKHGLRFGGTRHRVTQYWELGASCICPRCCGIGHTSFGDCKGRPPSCFVCGGPHEGRSHTCQVVHCQAGEGKPCPHHPPRCSNCGGAHQALDKSCPKLREARRQWKQKKDQALKDREARAYIPDHLPLAVVIDTPRPTPRPAPKPAPRGQGESEEEHSHQEPEQPMEGPEESMEDAHPGPSEDTHPPTQSALELGLELGVGLVCLQEPYNRDFSHRGYRIYWPEGDLQSCRVAVAVRRDLGATLVVNARMDLTNHPYALVVDIMEGPRRTRVINCYDNWVGAEACWQGSSPQRRRAIEDIDWRHIFHGRCLLVGDFNAHSPIWNPQRGARLNAGPLEQLIEDHDLLVNNDPDIPTRPKTSPGLSIIDLSLTTLELGPLEAWETYPGRPTGSDHEVIGMRWAPLAPKPPRTPREGVTGWRIKELQEDEEAMKAAAETWRALSQAQAPLGDTCTREDIAQEAEWISEALTEVLNQHAKPIWVTPFSKRWWTDPVREARRQYAGARRLWQQGCIEDEHHRTARQTYYKAIRQAKRECWEAFLQGSQEPGHHPPGTPPTPDEAARCWLALKYTKPQDQGTTPTLYRAQGNTQAATTFQEKETLIREAAFPQAPRDRPVQCPPLGNAHTEATESAVKQALFSQATQKAPGVDQLNFQALRLLWKWDSQRIVTLARQCLRLGFHPPSWKVAKGILLRKPNKTNYSLVKAYRVISLLNCLGKVVEKMVATQIAEFCEQKQTLHNGQMGARRHRSAPDAVGCLIEEVHQSWAAKQLAATLFMDIKGAFDHVNAALLVNRLEAMGLDGSLVNWVASFLSDRQVQLVIDGHPGLITPISSGLPQGSPASPILFLIYIQGAFPAIEQATPGIRALSFADDVGLIARGNSVQGVCSQLQAAGEAAIAWGIENGVQFDHEKTEAALFSRQSGRRLREQIERARITIRGHPVSFSLEATRWLGVLLDSGLTLKAHYQDRLQKATRAEARIRALCKTQGLPPGLIWRLQKAVVHAIALYGAELWWRGQKDREQGLQGLINKQARAITGAFKTTPIGPLVREAALEPASSLLDARQRAYAARLMGLPETQPARAILPVTFREGDCHAQPGEQPADDRTWAEERPPRPLGQYLAWKVNQTLATDPSGGFEQAEPEGIDFPGIIRVPQADQAREEAHKMPPQGTFWSDGSRLEDGRVGAGIAWKTEGDSQWHIKGRPMGKGAEVFDAELVGVVEALQEAEKQATRDPVTILLDSQAAIARLRHTRVGPGQVAAIEAANLAQGLVSRGQAVTIQWVPAHCGVEGNEKADQAAKAAATRPPIPTGGTQGQLSLAHLRRTQTKATREARERWLREAMAKRTPAAQRTYRPHRGWRLDPAAAGAPKALASRYYQLKMGHAAIGPYLQRVQAQESAACQGCGAPRESVHHLLLECRERAGPRRTLFQGLREAGAPRPATREIHPEVRLFGDPRATPAILRYLQDTGVGARKTPREAQVQARAQDEWGWGALEGAEQMEGD</sequence>
<feature type="region of interest" description="Disordered" evidence="1">
    <location>
        <begin position="1"/>
        <end position="100"/>
    </location>
</feature>
<organism evidence="4 5">
    <name type="scientific">Aspergillus cristatus</name>
    <name type="common">Chinese Fuzhuan brick tea-fermentation fungus</name>
    <name type="synonym">Eurotium cristatum</name>
    <dbReference type="NCBI Taxonomy" id="573508"/>
    <lineage>
        <taxon>Eukaryota</taxon>
        <taxon>Fungi</taxon>
        <taxon>Dikarya</taxon>
        <taxon>Ascomycota</taxon>
        <taxon>Pezizomycotina</taxon>
        <taxon>Eurotiomycetes</taxon>
        <taxon>Eurotiomycetidae</taxon>
        <taxon>Eurotiales</taxon>
        <taxon>Aspergillaceae</taxon>
        <taxon>Aspergillus</taxon>
        <taxon>Aspergillus subgen. Aspergillus</taxon>
    </lineage>
</organism>
<feature type="compositionally biased region" description="Polar residues" evidence="1">
    <location>
        <begin position="181"/>
        <end position="196"/>
    </location>
</feature>
<dbReference type="InterPro" id="IPR036397">
    <property type="entry name" value="RNaseH_sf"/>
</dbReference>
<feature type="compositionally biased region" description="Polar residues" evidence="1">
    <location>
        <begin position="268"/>
        <end position="278"/>
    </location>
</feature>
<dbReference type="InterPro" id="IPR000477">
    <property type="entry name" value="RT_dom"/>
</dbReference>
<feature type="compositionally biased region" description="Basic and acidic residues" evidence="1">
    <location>
        <begin position="197"/>
        <end position="213"/>
    </location>
</feature>
<dbReference type="EMBL" id="JXNT01000005">
    <property type="protein sequence ID" value="ODM18778.1"/>
    <property type="molecule type" value="Genomic_DNA"/>
</dbReference>
<dbReference type="Pfam" id="PF00078">
    <property type="entry name" value="RVT_1"/>
    <property type="match status" value="1"/>
</dbReference>
<dbReference type="PANTHER" id="PTHR33481">
    <property type="entry name" value="REVERSE TRANSCRIPTASE"/>
    <property type="match status" value="1"/>
</dbReference>
<proteinExistence type="predicted"/>
<dbReference type="PANTHER" id="PTHR33481:SF1">
    <property type="entry name" value="ENDONUCLEASE_EXONUCLEASE_PHOSPHATASE DOMAIN-CONTAINING PROTEIN-RELATED"/>
    <property type="match status" value="1"/>
</dbReference>
<feature type="region of interest" description="Disordered" evidence="1">
    <location>
        <begin position="1932"/>
        <end position="1962"/>
    </location>
</feature>
<evidence type="ECO:0000259" key="2">
    <source>
        <dbReference type="PROSITE" id="PS50878"/>
    </source>
</evidence>
<dbReference type="Pfam" id="PF14529">
    <property type="entry name" value="Exo_endo_phos_2"/>
    <property type="match status" value="1"/>
</dbReference>
<evidence type="ECO:0000313" key="5">
    <source>
        <dbReference type="Proteomes" id="UP000094569"/>
    </source>
</evidence>
<dbReference type="CDD" id="cd01650">
    <property type="entry name" value="RT_nLTR_like"/>
    <property type="match status" value="1"/>
</dbReference>
<dbReference type="SUPFAM" id="SSF56672">
    <property type="entry name" value="DNA/RNA polymerases"/>
    <property type="match status" value="1"/>
</dbReference>
<dbReference type="OrthoDB" id="4509690at2759"/>
<dbReference type="Proteomes" id="UP000094569">
    <property type="component" value="Unassembled WGS sequence"/>
</dbReference>
<feature type="compositionally biased region" description="Polar residues" evidence="1">
    <location>
        <begin position="162"/>
        <end position="174"/>
    </location>
</feature>
<dbReference type="SUPFAM" id="SSF53098">
    <property type="entry name" value="Ribonuclease H-like"/>
    <property type="match status" value="1"/>
</dbReference>
<comment type="caution">
    <text evidence="4">The sequence shown here is derived from an EMBL/GenBank/DDBJ whole genome shotgun (WGS) entry which is preliminary data.</text>
</comment>
<gene>
    <name evidence="4" type="ORF">SI65_05395</name>
</gene>
<dbReference type="PROSITE" id="PS50879">
    <property type="entry name" value="RNASE_H_1"/>
    <property type="match status" value="1"/>
</dbReference>
<evidence type="ECO:0000313" key="4">
    <source>
        <dbReference type="EMBL" id="ODM18778.1"/>
    </source>
</evidence>
<accession>A0A1E3BD14</accession>
<dbReference type="InterPro" id="IPR012337">
    <property type="entry name" value="RNaseH-like_sf"/>
</dbReference>
<feature type="domain" description="RNase H type-1" evidence="3">
    <location>
        <begin position="1626"/>
        <end position="1763"/>
    </location>
</feature>
<dbReference type="Pfam" id="PF00075">
    <property type="entry name" value="RNase_H"/>
    <property type="match status" value="1"/>
</dbReference>
<evidence type="ECO:0008006" key="6">
    <source>
        <dbReference type="Google" id="ProtNLM"/>
    </source>
</evidence>
<evidence type="ECO:0000259" key="3">
    <source>
        <dbReference type="PROSITE" id="PS50879"/>
    </source>
</evidence>
<feature type="compositionally biased region" description="Basic and acidic residues" evidence="1">
    <location>
        <begin position="41"/>
        <end position="51"/>
    </location>
</feature>
<feature type="domain" description="Reverse transcriptase" evidence="2">
    <location>
        <begin position="1136"/>
        <end position="1417"/>
    </location>
</feature>
<feature type="compositionally biased region" description="Basic and acidic residues" evidence="1">
    <location>
        <begin position="639"/>
        <end position="650"/>
    </location>
</feature>
<dbReference type="InterPro" id="IPR036691">
    <property type="entry name" value="Endo/exonu/phosph_ase_sf"/>
</dbReference>
<dbReference type="STRING" id="573508.A0A1E3BD14"/>
<dbReference type="InterPro" id="IPR002156">
    <property type="entry name" value="RNaseH_domain"/>
</dbReference>
<keyword evidence="5" id="KW-1185">Reference proteome</keyword>
<name>A0A1E3BD14_ASPCR</name>
<dbReference type="CDD" id="cd09276">
    <property type="entry name" value="Rnase_HI_RT_non_LTR"/>
    <property type="match status" value="1"/>
</dbReference>